<dbReference type="OrthoDB" id="9760715at2"/>
<dbReference type="RefSeq" id="WP_078831256.1">
    <property type="nucleotide sequence ID" value="NZ_FUWH01000004.1"/>
</dbReference>
<dbReference type="AlphaFoldDB" id="A0A1T4NLC6"/>
<dbReference type="InterPro" id="IPR000330">
    <property type="entry name" value="SNF2_N"/>
</dbReference>
<dbReference type="GO" id="GO:0004386">
    <property type="term" value="F:helicase activity"/>
    <property type="evidence" value="ECO:0007669"/>
    <property type="project" value="UniProtKB-KW"/>
</dbReference>
<evidence type="ECO:0000313" key="4">
    <source>
        <dbReference type="EMBL" id="SJZ79598.1"/>
    </source>
</evidence>
<dbReference type="GO" id="GO:0005524">
    <property type="term" value="F:ATP binding"/>
    <property type="evidence" value="ECO:0007669"/>
    <property type="project" value="InterPro"/>
</dbReference>
<dbReference type="InterPro" id="IPR014001">
    <property type="entry name" value="Helicase_ATP-bd"/>
</dbReference>
<dbReference type="Pfam" id="PF08455">
    <property type="entry name" value="SNF2_assoc"/>
    <property type="match status" value="1"/>
</dbReference>
<sequence>MSSEKVVLLLTPGTIPDFKQVFESLHIERTTKGINYVTENLSGAEIRKSFPQLPKEAQEALEQFSRAKMLAAKSVIKGNGQVTGAVLTETYVFTALMRVLHKQFDKLKPFTSLLKLYHKIRKEGEANFKTMPAAFSQFKPQLSFEVTEEKGSPVLLSYIQLNGTLYPAETFTRTAFLLENNSEYFLLGFRDYQTLDWLSHTDMTAYQNNVAGFSHDILSRLDQDYTVKRKTAVLQQVLEVLPQNRVLFTELNNSFLMLTPQWVYEGFVVDGAWTDTHEVMASGEAWQIKRNKTAETEFIKHLESLHASFARQKNGFFYLSFAEAQKKQWFMKAYHQLLGSDIELVGMDLLQHFRYSSHAAETVINVVETVNGRAKLQLKVSFGKEKVPLHELQKILMAGQRAVMLKDGSLGILPDEWLAQYATLIKHGKISSRQIEVPGFMAISERQHAGNTVLEPLIREDWWTKWKQWMTSDTPVYALPGIVQAALRPYQQKGFEWLALLCEAGAGACLADDMGLGKTLQTICFLAWYLEKNPGTTCLIVCPASLVYNWQSELQKFTPVLSVAVYHGQTRDISQIREQQNDVIITTYGTLRSDENLLQQQYGVCVVDESHNIKNPSAQITRAVNAVTAVHRVALSGTPVVNNTFDLYAQLNFALPGMFGSREFFKKEYADPIDHRRDEEKIKALQKLTNPFILRRTKEQVAEDLPEKTETILWCRMEQRQQDLYNEFSSQVRNDLFQNVKEQGLNKSRLAVLQAITRLRQVCNSPLLLKEEDRMGCRDSVKTSVLMEELTNIAGRHKALVFSQFSSMLDLLAEACDKHGLKYYKFDGQTPPAKRMEMVNAFQQPDDRVPVFLISLKAGNTGLTLTAADYVFLFDPWWNTAVEQQAIDRTHRIGQQKQVFAYKMICRDTIEEKIIRLQERKKQLSDDLVTADEGFVKTLTEDDLAYLFS</sequence>
<dbReference type="SMART" id="SM00487">
    <property type="entry name" value="DEXDc"/>
    <property type="match status" value="1"/>
</dbReference>
<keyword evidence="5" id="KW-1185">Reference proteome</keyword>
<dbReference type="Gene3D" id="3.40.50.300">
    <property type="entry name" value="P-loop containing nucleotide triphosphate hydrolases"/>
    <property type="match status" value="1"/>
</dbReference>
<dbReference type="InterPro" id="IPR050496">
    <property type="entry name" value="SNF2_RAD54_helicase_repair"/>
</dbReference>
<dbReference type="GO" id="GO:0015616">
    <property type="term" value="F:DNA translocase activity"/>
    <property type="evidence" value="ECO:0007669"/>
    <property type="project" value="TreeGrafter"/>
</dbReference>
<organism evidence="4 5">
    <name type="scientific">Sediminibacterium ginsengisoli</name>
    <dbReference type="NCBI Taxonomy" id="413434"/>
    <lineage>
        <taxon>Bacteria</taxon>
        <taxon>Pseudomonadati</taxon>
        <taxon>Bacteroidota</taxon>
        <taxon>Chitinophagia</taxon>
        <taxon>Chitinophagales</taxon>
        <taxon>Chitinophagaceae</taxon>
        <taxon>Sediminibacterium</taxon>
    </lineage>
</organism>
<dbReference type="PROSITE" id="PS51192">
    <property type="entry name" value="HELICASE_ATP_BIND_1"/>
    <property type="match status" value="1"/>
</dbReference>
<accession>A0A1T4NLC6</accession>
<reference evidence="4 5" key="1">
    <citation type="submission" date="2017-02" db="EMBL/GenBank/DDBJ databases">
        <authorList>
            <person name="Peterson S.W."/>
        </authorList>
    </citation>
    <scope>NUCLEOTIDE SEQUENCE [LARGE SCALE GENOMIC DNA]</scope>
    <source>
        <strain evidence="4 5">DSM 22335</strain>
    </source>
</reference>
<evidence type="ECO:0000259" key="2">
    <source>
        <dbReference type="PROSITE" id="PS51192"/>
    </source>
</evidence>
<dbReference type="InterPro" id="IPR038718">
    <property type="entry name" value="SNF2-like_sf"/>
</dbReference>
<dbReference type="Gene3D" id="3.40.50.10810">
    <property type="entry name" value="Tandem AAA-ATPase domain"/>
    <property type="match status" value="1"/>
</dbReference>
<dbReference type="Pfam" id="PF00176">
    <property type="entry name" value="SNF2-rel_dom"/>
    <property type="match status" value="1"/>
</dbReference>
<dbReference type="PROSITE" id="PS51194">
    <property type="entry name" value="HELICASE_CTER"/>
    <property type="match status" value="1"/>
</dbReference>
<keyword evidence="4" id="KW-0067">ATP-binding</keyword>
<gene>
    <name evidence="4" type="ORF">SAMN04488132_104294</name>
</gene>
<evidence type="ECO:0000256" key="1">
    <source>
        <dbReference type="ARBA" id="ARBA00022801"/>
    </source>
</evidence>
<dbReference type="Pfam" id="PF00271">
    <property type="entry name" value="Helicase_C"/>
    <property type="match status" value="1"/>
</dbReference>
<keyword evidence="1" id="KW-0378">Hydrolase</keyword>
<dbReference type="PANTHER" id="PTHR45629">
    <property type="entry name" value="SNF2/RAD54 FAMILY MEMBER"/>
    <property type="match status" value="1"/>
</dbReference>
<feature type="domain" description="Helicase ATP-binding" evidence="2">
    <location>
        <begin position="499"/>
        <end position="657"/>
    </location>
</feature>
<keyword evidence="4" id="KW-0347">Helicase</keyword>
<proteinExistence type="predicted"/>
<name>A0A1T4NLC6_9BACT</name>
<evidence type="ECO:0000313" key="5">
    <source>
        <dbReference type="Proteomes" id="UP000190888"/>
    </source>
</evidence>
<dbReference type="CDD" id="cd18793">
    <property type="entry name" value="SF2_C_SNF"/>
    <property type="match status" value="1"/>
</dbReference>
<dbReference type="SMART" id="SM00490">
    <property type="entry name" value="HELICc"/>
    <property type="match status" value="1"/>
</dbReference>
<evidence type="ECO:0000259" key="3">
    <source>
        <dbReference type="PROSITE" id="PS51194"/>
    </source>
</evidence>
<dbReference type="GO" id="GO:0016787">
    <property type="term" value="F:hydrolase activity"/>
    <property type="evidence" value="ECO:0007669"/>
    <property type="project" value="UniProtKB-KW"/>
</dbReference>
<dbReference type="EMBL" id="FUWH01000004">
    <property type="protein sequence ID" value="SJZ79598.1"/>
    <property type="molecule type" value="Genomic_DNA"/>
</dbReference>
<dbReference type="InterPro" id="IPR013663">
    <property type="entry name" value="Helicase_SWF/SNF/SWI_bac"/>
</dbReference>
<dbReference type="InterPro" id="IPR049730">
    <property type="entry name" value="SNF2/RAD54-like_C"/>
</dbReference>
<dbReference type="InterPro" id="IPR001650">
    <property type="entry name" value="Helicase_C-like"/>
</dbReference>
<keyword evidence="4" id="KW-0547">Nucleotide-binding</keyword>
<protein>
    <submittedName>
        <fullName evidence="4">Superfamily II DNA or RNA helicase, SNF2 family</fullName>
    </submittedName>
</protein>
<dbReference type="Proteomes" id="UP000190888">
    <property type="component" value="Unassembled WGS sequence"/>
</dbReference>
<dbReference type="InterPro" id="IPR027417">
    <property type="entry name" value="P-loop_NTPase"/>
</dbReference>
<dbReference type="SUPFAM" id="SSF52540">
    <property type="entry name" value="P-loop containing nucleoside triphosphate hydrolases"/>
    <property type="match status" value="2"/>
</dbReference>
<dbReference type="PANTHER" id="PTHR45629:SF7">
    <property type="entry name" value="DNA EXCISION REPAIR PROTEIN ERCC-6-RELATED"/>
    <property type="match status" value="1"/>
</dbReference>
<dbReference type="STRING" id="413434.SAMN04488132_104294"/>
<feature type="domain" description="Helicase C-terminal" evidence="3">
    <location>
        <begin position="785"/>
        <end position="943"/>
    </location>
</feature>